<feature type="transmembrane region" description="Helical" evidence="2">
    <location>
        <begin position="206"/>
        <end position="227"/>
    </location>
</feature>
<sequence length="237" mass="26293">MSRRFINSVISSGMILLSFSGFTAHAYQVHADTSADQCVVDTQADSAISEFWKHLDTWTADARISAIDQQDPGLGELIRQWTPGQSAEEIQNRLNALGQNDNFGMLLDLRDGQNTSLSESDPQASAKTRYTEDEARKAADAIGDDPAADAEAKLSEMAARGTALDKTRLEQFQAHREEYNQAQQEFHDQLLQCADELKKSRPVPTWIWVVGGLAVLAILATAARAFVNSRRPSRHYR</sequence>
<gene>
    <name evidence="4" type="ORF">GP475_06190</name>
</gene>
<proteinExistence type="predicted"/>
<dbReference type="EMBL" id="CP046884">
    <property type="protein sequence ID" value="QNQ90273.1"/>
    <property type="molecule type" value="Genomic_DNA"/>
</dbReference>
<keyword evidence="5" id="KW-1185">Reference proteome</keyword>
<evidence type="ECO:0000256" key="2">
    <source>
        <dbReference type="SAM" id="Phobius"/>
    </source>
</evidence>
<evidence type="ECO:0000313" key="4">
    <source>
        <dbReference type="EMBL" id="QNQ90273.1"/>
    </source>
</evidence>
<dbReference type="AlphaFoldDB" id="A0A7H0SNZ8"/>
<keyword evidence="2" id="KW-0472">Membrane</keyword>
<feature type="compositionally biased region" description="Polar residues" evidence="1">
    <location>
        <begin position="112"/>
        <end position="128"/>
    </location>
</feature>
<name>A0A7H0SNZ8_9CORY</name>
<organism evidence="4 5">
    <name type="scientific">Corynebacterium poyangense</name>
    <dbReference type="NCBI Taxonomy" id="2684405"/>
    <lineage>
        <taxon>Bacteria</taxon>
        <taxon>Bacillati</taxon>
        <taxon>Actinomycetota</taxon>
        <taxon>Actinomycetes</taxon>
        <taxon>Mycobacteriales</taxon>
        <taxon>Corynebacteriaceae</taxon>
        <taxon>Corynebacterium</taxon>
    </lineage>
</organism>
<feature type="compositionally biased region" description="Basic and acidic residues" evidence="1">
    <location>
        <begin position="129"/>
        <end position="139"/>
    </location>
</feature>
<feature type="signal peptide" evidence="3">
    <location>
        <begin position="1"/>
        <end position="26"/>
    </location>
</feature>
<accession>A0A7H0SNZ8</accession>
<protein>
    <submittedName>
        <fullName evidence="4">Uncharacterized protein</fullName>
    </submittedName>
</protein>
<reference evidence="4 5" key="1">
    <citation type="submission" date="2019-12" db="EMBL/GenBank/DDBJ databases">
        <title>Corynebacterium sp. nov., isolated from feces of the Anser Albifrons in China.</title>
        <authorList>
            <person name="Liu Q."/>
        </authorList>
    </citation>
    <scope>NUCLEOTIDE SEQUENCE [LARGE SCALE GENOMIC DNA]</scope>
    <source>
        <strain evidence="4 5">4H37-19</strain>
    </source>
</reference>
<keyword evidence="2" id="KW-1133">Transmembrane helix</keyword>
<keyword evidence="2" id="KW-0812">Transmembrane</keyword>
<dbReference type="Proteomes" id="UP000516320">
    <property type="component" value="Chromosome"/>
</dbReference>
<evidence type="ECO:0000313" key="5">
    <source>
        <dbReference type="Proteomes" id="UP000516320"/>
    </source>
</evidence>
<feature type="chain" id="PRO_5043613406" evidence="3">
    <location>
        <begin position="27"/>
        <end position="237"/>
    </location>
</feature>
<evidence type="ECO:0000256" key="3">
    <source>
        <dbReference type="SAM" id="SignalP"/>
    </source>
</evidence>
<evidence type="ECO:0000256" key="1">
    <source>
        <dbReference type="SAM" id="MobiDB-lite"/>
    </source>
</evidence>
<keyword evidence="3" id="KW-0732">Signal</keyword>
<dbReference type="RefSeq" id="WP_187973589.1">
    <property type="nucleotide sequence ID" value="NZ_CP046884.1"/>
</dbReference>
<feature type="region of interest" description="Disordered" evidence="1">
    <location>
        <begin position="112"/>
        <end position="144"/>
    </location>
</feature>
<dbReference type="KEGG" id="cpoy:GP475_06190"/>